<dbReference type="Pfam" id="PF13516">
    <property type="entry name" value="LRR_6"/>
    <property type="match status" value="2"/>
</dbReference>
<feature type="region of interest" description="Disordered" evidence="2">
    <location>
        <begin position="133"/>
        <end position="161"/>
    </location>
</feature>
<protein>
    <recommendedName>
        <fullName evidence="3">UBA domain-containing protein</fullName>
    </recommendedName>
</protein>
<dbReference type="HOGENOM" id="CLU_014341_0_0_1"/>
<dbReference type="PROSITE" id="PS50030">
    <property type="entry name" value="UBA"/>
    <property type="match status" value="1"/>
</dbReference>
<reference evidence="4 5" key="1">
    <citation type="journal article" date="2007" name="Science">
        <title>Sea anemone genome reveals ancestral eumetazoan gene repertoire and genomic organization.</title>
        <authorList>
            <person name="Putnam N.H."/>
            <person name="Srivastava M."/>
            <person name="Hellsten U."/>
            <person name="Dirks B."/>
            <person name="Chapman J."/>
            <person name="Salamov A."/>
            <person name="Terry A."/>
            <person name="Shapiro H."/>
            <person name="Lindquist E."/>
            <person name="Kapitonov V.V."/>
            <person name="Jurka J."/>
            <person name="Genikhovich G."/>
            <person name="Grigoriev I.V."/>
            <person name="Lucas S.M."/>
            <person name="Steele R.E."/>
            <person name="Finnerty J.R."/>
            <person name="Technau U."/>
            <person name="Martindale M.Q."/>
            <person name="Rokhsar D.S."/>
        </authorList>
    </citation>
    <scope>NUCLEOTIDE SEQUENCE [LARGE SCALE GENOMIC DNA]</scope>
    <source>
        <strain evidence="5">CH2 X CH6</strain>
    </source>
</reference>
<dbReference type="SUPFAM" id="SSF46934">
    <property type="entry name" value="UBA-like"/>
    <property type="match status" value="1"/>
</dbReference>
<dbReference type="PhylomeDB" id="A7RHX6"/>
<evidence type="ECO:0000256" key="1">
    <source>
        <dbReference type="SAM" id="Coils"/>
    </source>
</evidence>
<dbReference type="InterPro" id="IPR001611">
    <property type="entry name" value="Leu-rich_rpt"/>
</dbReference>
<dbReference type="PANTHER" id="PTHR13318:SF190">
    <property type="entry name" value="PARTNER OF PAIRED, ISOFORM B"/>
    <property type="match status" value="1"/>
</dbReference>
<dbReference type="AlphaFoldDB" id="A7RHX6"/>
<evidence type="ECO:0000259" key="3">
    <source>
        <dbReference type="PROSITE" id="PS50030"/>
    </source>
</evidence>
<dbReference type="InterPro" id="IPR015940">
    <property type="entry name" value="UBA"/>
</dbReference>
<dbReference type="PANTHER" id="PTHR13318">
    <property type="entry name" value="PARTNER OF PAIRED, ISOFORM B-RELATED"/>
    <property type="match status" value="1"/>
</dbReference>
<feature type="compositionally biased region" description="Acidic residues" evidence="2">
    <location>
        <begin position="294"/>
        <end position="305"/>
    </location>
</feature>
<dbReference type="Gene3D" id="3.10.20.90">
    <property type="entry name" value="Phosphatidylinositol 3-kinase Catalytic Subunit, Chain A, domain 1"/>
    <property type="match status" value="1"/>
</dbReference>
<feature type="coiled-coil region" evidence="1">
    <location>
        <begin position="90"/>
        <end position="120"/>
    </location>
</feature>
<evidence type="ECO:0000256" key="2">
    <source>
        <dbReference type="SAM" id="MobiDB-lite"/>
    </source>
</evidence>
<name>A7RHX6_NEMVE</name>
<dbReference type="InterPro" id="IPR029071">
    <property type="entry name" value="Ubiquitin-like_domsf"/>
</dbReference>
<dbReference type="SUPFAM" id="SSF54236">
    <property type="entry name" value="Ubiquitin-like"/>
    <property type="match status" value="1"/>
</dbReference>
<dbReference type="eggNOG" id="KOG1947">
    <property type="taxonomic scope" value="Eukaryota"/>
</dbReference>
<dbReference type="InterPro" id="IPR032675">
    <property type="entry name" value="LRR_dom_sf"/>
</dbReference>
<dbReference type="Gene3D" id="3.80.10.10">
    <property type="entry name" value="Ribonuclease Inhibitor"/>
    <property type="match status" value="3"/>
</dbReference>
<dbReference type="OMA" id="WEDAVNY"/>
<dbReference type="EMBL" id="DS469511">
    <property type="protein sequence ID" value="EDO49054.1"/>
    <property type="molecule type" value="Genomic_DNA"/>
</dbReference>
<dbReference type="InterPro" id="IPR001012">
    <property type="entry name" value="UBX_dom"/>
</dbReference>
<dbReference type="InterPro" id="IPR009060">
    <property type="entry name" value="UBA-like_sf"/>
</dbReference>
<dbReference type="Proteomes" id="UP000001593">
    <property type="component" value="Unassembled WGS sequence"/>
</dbReference>
<dbReference type="SMART" id="SM00367">
    <property type="entry name" value="LRR_CC"/>
    <property type="match status" value="5"/>
</dbReference>
<sequence>MAANSSIDEVLAGLASMGFEISECQEAIHAGNTTIESAIEWLVNVKQPKQTSQHSSEEFIRASTSSVVPASEAVTPSGSLTSRYAASEESRAAKENFLRKEREVARIEAKKRKLEEIKARELALKQIADDKEMRKSRTSYKSPPTTGVATTLPTATSSSPADSHLTMLQVLPRPDDFYFGKVRLPDGLVRKVSMAADTILEKAVTSVCPDTSIRSGEAEIIQPFPHKVFTPQEMSMSLKDVGLHPSGSIVIRMLYNQQSRDNDQSLGVLPLRGTDQPALQENHQAIPDLPGGDNELEIPDPEDHDEEHQHDPYDQMAGLDPGNVAMLPRMPQFGPARRHVWGDGVRLGEPNPHARPSQHGHVLPSNEDAGRRQEMIAQCLQRFAESNQEVEDILQLHRDVPRLEDLCITNVSLRLAGQRHLQPLVTLGVLPHNVCDKIISRLVEDKALTPKVLHAFISCCLRYIKLDCYLLVTNDLLAELRFHRQLVHLSIKSCPIITDKALEAVVDLPALTTLQLDNTKISDKGLMYFSGHANCIQTLVHLSLNGTGVTNQGTASLADWKILRILGLENTKITSLDVIRHLQHLKTLNVAFTGVTDECLVALNSHPSLSSLNILQTSVTDRGLQHLKGLPLSSLDLSDYRNITDSGVQYIAGMTSLTRLLLSNTRLTDEGMVQLSGLAKLVELNVDRTVVTDKGSRVLSNFANLQILGLSSTGVTDKLLRDGVLNRCKKLCKLNLSRTSVTNRGIKHLELNSLTLLNLDWTRVTADCGLLLTGCPALKALRMSNCTPPSPGDESGSDDEDQG</sequence>
<keyword evidence="1" id="KW-0175">Coiled coil</keyword>
<dbReference type="InParanoid" id="A7RHX6"/>
<evidence type="ECO:0000313" key="4">
    <source>
        <dbReference type="EMBL" id="EDO49054.1"/>
    </source>
</evidence>
<feature type="compositionally biased region" description="Low complexity" evidence="2">
    <location>
        <begin position="143"/>
        <end position="161"/>
    </location>
</feature>
<dbReference type="Pfam" id="PF00789">
    <property type="entry name" value="UBX"/>
    <property type="match status" value="1"/>
</dbReference>
<feature type="domain" description="UBA" evidence="3">
    <location>
        <begin position="6"/>
        <end position="45"/>
    </location>
</feature>
<proteinExistence type="predicted"/>
<feature type="region of interest" description="Disordered" evidence="2">
    <location>
        <begin position="283"/>
        <end position="311"/>
    </location>
</feature>
<accession>A7RHX6</accession>
<organism evidence="4 5">
    <name type="scientific">Nematostella vectensis</name>
    <name type="common">Starlet sea anemone</name>
    <dbReference type="NCBI Taxonomy" id="45351"/>
    <lineage>
        <taxon>Eukaryota</taxon>
        <taxon>Metazoa</taxon>
        <taxon>Cnidaria</taxon>
        <taxon>Anthozoa</taxon>
        <taxon>Hexacorallia</taxon>
        <taxon>Actiniaria</taxon>
        <taxon>Edwardsiidae</taxon>
        <taxon>Nematostella</taxon>
    </lineage>
</organism>
<gene>
    <name evidence="4" type="ORF">NEMVEDRAFT_v1g197370</name>
</gene>
<keyword evidence="5" id="KW-1185">Reference proteome</keyword>
<dbReference type="InterPro" id="IPR006553">
    <property type="entry name" value="Leu-rich_rpt_Cys-con_subtyp"/>
</dbReference>
<dbReference type="Gene3D" id="1.10.8.10">
    <property type="entry name" value="DNA helicase RuvA subunit, C-terminal domain"/>
    <property type="match status" value="1"/>
</dbReference>
<evidence type="ECO:0000313" key="5">
    <source>
        <dbReference type="Proteomes" id="UP000001593"/>
    </source>
</evidence>
<dbReference type="SUPFAM" id="SSF52047">
    <property type="entry name" value="RNI-like"/>
    <property type="match status" value="1"/>
</dbReference>